<comment type="caution">
    <text evidence="1">The sequence shown here is derived from an EMBL/GenBank/DDBJ whole genome shotgun (WGS) entry which is preliminary data.</text>
</comment>
<name>A0A9P4G9H4_9PLEO</name>
<dbReference type="EMBL" id="ML976619">
    <property type="protein sequence ID" value="KAF1841165.1"/>
    <property type="molecule type" value="Genomic_DNA"/>
</dbReference>
<dbReference type="Proteomes" id="UP000800039">
    <property type="component" value="Unassembled WGS sequence"/>
</dbReference>
<reference evidence="1" key="1">
    <citation type="submission" date="2020-01" db="EMBL/GenBank/DDBJ databases">
        <authorList>
            <consortium name="DOE Joint Genome Institute"/>
            <person name="Haridas S."/>
            <person name="Albert R."/>
            <person name="Binder M."/>
            <person name="Bloem J."/>
            <person name="Labutti K."/>
            <person name="Salamov A."/>
            <person name="Andreopoulos B."/>
            <person name="Baker S.E."/>
            <person name="Barry K."/>
            <person name="Bills G."/>
            <person name="Bluhm B.H."/>
            <person name="Cannon C."/>
            <person name="Castanera R."/>
            <person name="Culley D.E."/>
            <person name="Daum C."/>
            <person name="Ezra D."/>
            <person name="Gonzalez J.B."/>
            <person name="Henrissat B."/>
            <person name="Kuo A."/>
            <person name="Liang C."/>
            <person name="Lipzen A."/>
            <person name="Lutzoni F."/>
            <person name="Magnuson J."/>
            <person name="Mondo S."/>
            <person name="Nolan M."/>
            <person name="Ohm R."/>
            <person name="Pangilinan J."/>
            <person name="Park H.-J."/>
            <person name="Ramirez L."/>
            <person name="Alfaro M."/>
            <person name="Sun H."/>
            <person name="Tritt A."/>
            <person name="Yoshinaga Y."/>
            <person name="Zwiers L.-H."/>
            <person name="Turgeon B.G."/>
            <person name="Goodwin S.B."/>
            <person name="Spatafora J.W."/>
            <person name="Crous P.W."/>
            <person name="Grigoriev I.V."/>
        </authorList>
    </citation>
    <scope>NUCLEOTIDE SEQUENCE</scope>
    <source>
        <strain evidence="1">CBS 394.84</strain>
    </source>
</reference>
<accession>A0A9P4G9H4</accession>
<proteinExistence type="predicted"/>
<gene>
    <name evidence="1" type="ORF">K460DRAFT_199854</name>
</gene>
<keyword evidence="2" id="KW-1185">Reference proteome</keyword>
<evidence type="ECO:0000313" key="2">
    <source>
        <dbReference type="Proteomes" id="UP000800039"/>
    </source>
</evidence>
<dbReference type="AlphaFoldDB" id="A0A9P4G9H4"/>
<evidence type="ECO:0000313" key="1">
    <source>
        <dbReference type="EMBL" id="KAF1841165.1"/>
    </source>
</evidence>
<protein>
    <submittedName>
        <fullName evidence="1">Uncharacterized protein</fullName>
    </submittedName>
</protein>
<sequence>MPRERGICCKALSTPTEPKRVDPVPLHEATLHSRDLRYLGPLLFLAVPTARYGLVARGPFSVTLLWYELQTDIDYRLGSSEPRSLEPFPGCPCLVRPLQSDARGQQLPHSSFALCGTTARGSQCTTTMISVIGSYDLKRIFESPLTIAR</sequence>
<dbReference type="GeneID" id="63844433"/>
<organism evidence="1 2">
    <name type="scientific">Cucurbitaria berberidis CBS 394.84</name>
    <dbReference type="NCBI Taxonomy" id="1168544"/>
    <lineage>
        <taxon>Eukaryota</taxon>
        <taxon>Fungi</taxon>
        <taxon>Dikarya</taxon>
        <taxon>Ascomycota</taxon>
        <taxon>Pezizomycotina</taxon>
        <taxon>Dothideomycetes</taxon>
        <taxon>Pleosporomycetidae</taxon>
        <taxon>Pleosporales</taxon>
        <taxon>Pleosporineae</taxon>
        <taxon>Cucurbitariaceae</taxon>
        <taxon>Cucurbitaria</taxon>
    </lineage>
</organism>
<dbReference type="RefSeq" id="XP_040783728.1">
    <property type="nucleotide sequence ID" value="XM_040927181.1"/>
</dbReference>